<dbReference type="RefSeq" id="WP_063186681.1">
    <property type="nucleotide sequence ID" value="NZ_LQRA01000088.1"/>
</dbReference>
<accession>A0A163USC3</accession>
<dbReference type="EMBL" id="LQRA01000088">
    <property type="protein sequence ID" value="KZE73767.1"/>
    <property type="molecule type" value="Genomic_DNA"/>
</dbReference>
<dbReference type="AlphaFoldDB" id="A0A163USC3"/>
<organism evidence="2 3">
    <name type="scientific">Paenibacillus elgii</name>
    <dbReference type="NCBI Taxonomy" id="189691"/>
    <lineage>
        <taxon>Bacteria</taxon>
        <taxon>Bacillati</taxon>
        <taxon>Bacillota</taxon>
        <taxon>Bacilli</taxon>
        <taxon>Bacillales</taxon>
        <taxon>Paenibacillaceae</taxon>
        <taxon>Paenibacillus</taxon>
    </lineage>
</organism>
<reference evidence="3" key="1">
    <citation type="submission" date="2016-01" db="EMBL/GenBank/DDBJ databases">
        <title>Draft genome of Chromobacterium sp. F49.</title>
        <authorList>
            <person name="Hong K.W."/>
        </authorList>
    </citation>
    <scope>NUCLEOTIDE SEQUENCE [LARGE SCALE GENOMIC DNA]</scope>
    <source>
        <strain evidence="3">M63</strain>
    </source>
</reference>
<dbReference type="OrthoDB" id="9937732at2"/>
<feature type="region of interest" description="Disordered" evidence="1">
    <location>
        <begin position="1"/>
        <end position="58"/>
    </location>
</feature>
<evidence type="ECO:0000313" key="2">
    <source>
        <dbReference type="EMBL" id="KZE73767.1"/>
    </source>
</evidence>
<proteinExistence type="predicted"/>
<protein>
    <submittedName>
        <fullName evidence="2">Uncharacterized protein</fullName>
    </submittedName>
</protein>
<feature type="compositionally biased region" description="Basic and acidic residues" evidence="1">
    <location>
        <begin position="39"/>
        <end position="58"/>
    </location>
</feature>
<comment type="caution">
    <text evidence="2">The sequence shown here is derived from an EMBL/GenBank/DDBJ whole genome shotgun (WGS) entry which is preliminary data.</text>
</comment>
<gene>
    <name evidence="2" type="ORF">AV654_04100</name>
</gene>
<name>A0A163USC3_9BACL</name>
<evidence type="ECO:0000313" key="3">
    <source>
        <dbReference type="Proteomes" id="UP000076563"/>
    </source>
</evidence>
<dbReference type="Proteomes" id="UP000076563">
    <property type="component" value="Unassembled WGS sequence"/>
</dbReference>
<keyword evidence="3" id="KW-1185">Reference proteome</keyword>
<evidence type="ECO:0000256" key="1">
    <source>
        <dbReference type="SAM" id="MobiDB-lite"/>
    </source>
</evidence>
<sequence length="72" mass="7352">MAFAGKRAQPDNLGGSALPGHGAAGVSADADKAPVSADTLRESKPLCRTASKAERKEDRGRAAVMLLSVCSK</sequence>